<dbReference type="InterPro" id="IPR053139">
    <property type="entry name" value="Surface_bspA-like"/>
</dbReference>
<dbReference type="InterPro" id="IPR026906">
    <property type="entry name" value="LRR_5"/>
</dbReference>
<dbReference type="Pfam" id="PF13306">
    <property type="entry name" value="LRR_5"/>
    <property type="match status" value="2"/>
</dbReference>
<dbReference type="Proteomes" id="UP001470230">
    <property type="component" value="Unassembled WGS sequence"/>
</dbReference>
<dbReference type="Gene3D" id="3.80.10.10">
    <property type="entry name" value="Ribonuclease Inhibitor"/>
    <property type="match status" value="2"/>
</dbReference>
<comment type="caution">
    <text evidence="1">The sequence shown here is derived from an EMBL/GenBank/DDBJ whole genome shotgun (WGS) entry which is preliminary data.</text>
</comment>
<dbReference type="SUPFAM" id="SSF52058">
    <property type="entry name" value="L domain-like"/>
    <property type="match status" value="1"/>
</dbReference>
<keyword evidence="2" id="KW-1185">Reference proteome</keyword>
<reference evidence="1 2" key="1">
    <citation type="submission" date="2024-04" db="EMBL/GenBank/DDBJ databases">
        <title>Tritrichomonas musculus Genome.</title>
        <authorList>
            <person name="Alves-Ferreira E."/>
            <person name="Grigg M."/>
            <person name="Lorenzi H."/>
            <person name="Galac M."/>
        </authorList>
    </citation>
    <scope>NUCLEOTIDE SEQUENCE [LARGE SCALE GENOMIC DNA]</scope>
    <source>
        <strain evidence="1 2">EAF2021</strain>
    </source>
</reference>
<dbReference type="PANTHER" id="PTHR45661:SF3">
    <property type="entry name" value="IG-LIKE DOMAIN-CONTAINING PROTEIN"/>
    <property type="match status" value="1"/>
</dbReference>
<organism evidence="1 2">
    <name type="scientific">Tritrichomonas musculus</name>
    <dbReference type="NCBI Taxonomy" id="1915356"/>
    <lineage>
        <taxon>Eukaryota</taxon>
        <taxon>Metamonada</taxon>
        <taxon>Parabasalia</taxon>
        <taxon>Tritrichomonadida</taxon>
        <taxon>Tritrichomonadidae</taxon>
        <taxon>Tritrichomonas</taxon>
    </lineage>
</organism>
<accession>A0ABR2J2K4</accession>
<dbReference type="InterPro" id="IPR032675">
    <property type="entry name" value="LRR_dom_sf"/>
</dbReference>
<evidence type="ECO:0000313" key="1">
    <source>
        <dbReference type="EMBL" id="KAK8872116.1"/>
    </source>
</evidence>
<gene>
    <name evidence="1" type="ORF">M9Y10_007875</name>
</gene>
<dbReference type="EMBL" id="JAPFFF010000013">
    <property type="protein sequence ID" value="KAK8872116.1"/>
    <property type="molecule type" value="Genomic_DNA"/>
</dbReference>
<protein>
    <submittedName>
        <fullName evidence="1">Uncharacterized protein</fullName>
    </submittedName>
</protein>
<sequence>MSKKLVKEHFLISKIFDKLKFQKNSQLEKIEKFAFFKISIESIEIPSQVKELGEGLFRVASKLNKVRVSPENQIFCSLEDKIIFKKTKVEQDNYDCLIYGVNNIKSVIVPSSIEHICNYAFDGCEKLKKIEIQNDSKLKTINKESFSFTSIDKIRIPSQVELIGYGAFSFCTTLKQVDFEDDSKLKTIGYEAFAATRITSIIIPSHVEHIYNRAFNICKELQIIEFSENSEFKSISPFSFIKKVILFA</sequence>
<name>A0ABR2J2K4_9EUKA</name>
<evidence type="ECO:0000313" key="2">
    <source>
        <dbReference type="Proteomes" id="UP001470230"/>
    </source>
</evidence>
<proteinExistence type="predicted"/>
<dbReference type="PANTHER" id="PTHR45661">
    <property type="entry name" value="SURFACE ANTIGEN"/>
    <property type="match status" value="1"/>
</dbReference>